<reference evidence="2" key="1">
    <citation type="submission" date="2023-10" db="EMBL/GenBank/DDBJ databases">
        <title>Genome assemblies of two species of porcelain crab, Petrolisthes cinctipes and Petrolisthes manimaculis (Anomura: Porcellanidae).</title>
        <authorList>
            <person name="Angst P."/>
        </authorList>
    </citation>
    <scope>NUCLEOTIDE SEQUENCE</scope>
    <source>
        <strain evidence="2">PB745_01</strain>
        <tissue evidence="2">Gill</tissue>
    </source>
</reference>
<accession>A0AAE1BT43</accession>
<keyword evidence="1" id="KW-0812">Transmembrane</keyword>
<feature type="transmembrane region" description="Helical" evidence="1">
    <location>
        <begin position="53"/>
        <end position="75"/>
    </location>
</feature>
<evidence type="ECO:0000313" key="2">
    <source>
        <dbReference type="EMBL" id="KAK3856582.1"/>
    </source>
</evidence>
<protein>
    <submittedName>
        <fullName evidence="2">Uncharacterized protein</fullName>
    </submittedName>
</protein>
<comment type="caution">
    <text evidence="2">The sequence shown here is derived from an EMBL/GenBank/DDBJ whole genome shotgun (WGS) entry which is preliminary data.</text>
</comment>
<keyword evidence="1" id="KW-1133">Transmembrane helix</keyword>
<feature type="non-terminal residue" evidence="2">
    <location>
        <position position="1"/>
    </location>
</feature>
<name>A0AAE1BT43_PETCI</name>
<dbReference type="AlphaFoldDB" id="A0AAE1BT43"/>
<dbReference type="EMBL" id="JAWQEG010005840">
    <property type="protein sequence ID" value="KAK3856582.1"/>
    <property type="molecule type" value="Genomic_DNA"/>
</dbReference>
<keyword evidence="1" id="KW-0472">Membrane</keyword>
<proteinExistence type="predicted"/>
<evidence type="ECO:0000313" key="3">
    <source>
        <dbReference type="Proteomes" id="UP001286313"/>
    </source>
</evidence>
<organism evidence="2 3">
    <name type="scientific">Petrolisthes cinctipes</name>
    <name type="common">Flat porcelain crab</name>
    <dbReference type="NCBI Taxonomy" id="88211"/>
    <lineage>
        <taxon>Eukaryota</taxon>
        <taxon>Metazoa</taxon>
        <taxon>Ecdysozoa</taxon>
        <taxon>Arthropoda</taxon>
        <taxon>Crustacea</taxon>
        <taxon>Multicrustacea</taxon>
        <taxon>Malacostraca</taxon>
        <taxon>Eumalacostraca</taxon>
        <taxon>Eucarida</taxon>
        <taxon>Decapoda</taxon>
        <taxon>Pleocyemata</taxon>
        <taxon>Anomura</taxon>
        <taxon>Galatheoidea</taxon>
        <taxon>Porcellanidae</taxon>
        <taxon>Petrolisthes</taxon>
    </lineage>
</organism>
<evidence type="ECO:0000256" key="1">
    <source>
        <dbReference type="SAM" id="Phobius"/>
    </source>
</evidence>
<gene>
    <name evidence="2" type="ORF">Pcinc_037098</name>
</gene>
<keyword evidence="3" id="KW-1185">Reference proteome</keyword>
<sequence length="128" mass="14309">MTNVQSMVETVGIFFSLQPQGRHFLPRLKYSEIHGQNYNHPHRRSSLRLRMSWCVAKVCVVLLLLGVVVSTMAQLHSVCSLNPPQYSCPSSDLLQMQFSGVNVESCGGNYSKSLFSELIAVTYTQAVQ</sequence>
<dbReference type="Proteomes" id="UP001286313">
    <property type="component" value="Unassembled WGS sequence"/>
</dbReference>